<reference evidence="2 3" key="1">
    <citation type="submission" date="2020-12" db="EMBL/GenBank/DDBJ databases">
        <title>De novo assembly of Tibetan sheep genome.</title>
        <authorList>
            <person name="Li X."/>
        </authorList>
    </citation>
    <scope>NUCLEOTIDE SEQUENCE [LARGE SCALE GENOMIC DNA]</scope>
    <source>
        <tissue evidence="2">Heart</tissue>
    </source>
</reference>
<comment type="caution">
    <text evidence="2">The sequence shown here is derived from an EMBL/GenBank/DDBJ whole genome shotgun (WGS) entry which is preliminary data.</text>
</comment>
<feature type="compositionally biased region" description="Low complexity" evidence="1">
    <location>
        <begin position="71"/>
        <end position="80"/>
    </location>
</feature>
<feature type="region of interest" description="Disordered" evidence="1">
    <location>
        <begin position="68"/>
        <end position="108"/>
    </location>
</feature>
<dbReference type="AlphaFoldDB" id="A0A836CYU8"/>
<protein>
    <submittedName>
        <fullName evidence="2">Uncharacterized protein</fullName>
    </submittedName>
</protein>
<dbReference type="EMBL" id="JAEMGP010000011">
    <property type="protein sequence ID" value="KAG5202810.1"/>
    <property type="molecule type" value="Genomic_DNA"/>
</dbReference>
<evidence type="ECO:0000313" key="3">
    <source>
        <dbReference type="Proteomes" id="UP000664991"/>
    </source>
</evidence>
<gene>
    <name evidence="2" type="ORF">JEQ12_002393</name>
</gene>
<organism evidence="2 3">
    <name type="scientific">Ovis aries</name>
    <name type="common">Sheep</name>
    <dbReference type="NCBI Taxonomy" id="9940"/>
    <lineage>
        <taxon>Eukaryota</taxon>
        <taxon>Metazoa</taxon>
        <taxon>Chordata</taxon>
        <taxon>Craniata</taxon>
        <taxon>Vertebrata</taxon>
        <taxon>Euteleostomi</taxon>
        <taxon>Mammalia</taxon>
        <taxon>Eutheria</taxon>
        <taxon>Laurasiatheria</taxon>
        <taxon>Artiodactyla</taxon>
        <taxon>Ruminantia</taxon>
        <taxon>Pecora</taxon>
        <taxon>Bovidae</taxon>
        <taxon>Caprinae</taxon>
        <taxon>Ovis</taxon>
    </lineage>
</organism>
<evidence type="ECO:0000256" key="1">
    <source>
        <dbReference type="SAM" id="MobiDB-lite"/>
    </source>
</evidence>
<evidence type="ECO:0000313" key="2">
    <source>
        <dbReference type="EMBL" id="KAG5202810.1"/>
    </source>
</evidence>
<name>A0A836CYU8_SHEEP</name>
<proteinExistence type="predicted"/>
<sequence>MSRRERAAVGRLCWNGRVRTAAGWCARRAPLSSPLPAECPGGSCCDGDNFSASCLHQNPDARTAKLERGDIAAAPAGARPRIPPPPTPDPSLDSRPSSNIPHAKPLNLTEEKGILKSLVHISMQLTP</sequence>
<dbReference type="Proteomes" id="UP000664991">
    <property type="component" value="Unassembled WGS sequence"/>
</dbReference>
<accession>A0A836CYU8</accession>